<gene>
    <name evidence="8" type="ORF">V6N12_022874</name>
</gene>
<evidence type="ECO:0000256" key="3">
    <source>
        <dbReference type="ARBA" id="ARBA00022527"/>
    </source>
</evidence>
<keyword evidence="2" id="KW-1003">Cell membrane</keyword>
<dbReference type="InterPro" id="IPR011009">
    <property type="entry name" value="Kinase-like_dom_sf"/>
</dbReference>
<evidence type="ECO:0000256" key="6">
    <source>
        <dbReference type="SAM" id="MobiDB-lite"/>
    </source>
</evidence>
<dbReference type="Proteomes" id="UP001472677">
    <property type="component" value="Unassembled WGS sequence"/>
</dbReference>
<keyword evidence="3" id="KW-0808">Transferase</keyword>
<name>A0ABR2FWD0_9ROSI</name>
<dbReference type="InterPro" id="IPR000719">
    <property type="entry name" value="Prot_kinase_dom"/>
</dbReference>
<dbReference type="PROSITE" id="PS00108">
    <property type="entry name" value="PROTEIN_KINASE_ST"/>
    <property type="match status" value="1"/>
</dbReference>
<evidence type="ECO:0000259" key="7">
    <source>
        <dbReference type="PROSITE" id="PS50011"/>
    </source>
</evidence>
<keyword evidence="4" id="KW-0472">Membrane</keyword>
<dbReference type="InterPro" id="IPR008271">
    <property type="entry name" value="Ser/Thr_kinase_AS"/>
</dbReference>
<comment type="caution">
    <text evidence="8">The sequence shown here is derived from an EMBL/GenBank/DDBJ whole genome shotgun (WGS) entry which is preliminary data.</text>
</comment>
<dbReference type="PROSITE" id="PS50011">
    <property type="entry name" value="PROTEIN_KINASE_DOM"/>
    <property type="match status" value="1"/>
</dbReference>
<dbReference type="SUPFAM" id="SSF56112">
    <property type="entry name" value="Protein kinase-like (PK-like)"/>
    <property type="match status" value="1"/>
</dbReference>
<feature type="region of interest" description="Disordered" evidence="6">
    <location>
        <begin position="1"/>
        <end position="59"/>
    </location>
</feature>
<evidence type="ECO:0000313" key="9">
    <source>
        <dbReference type="Proteomes" id="UP001472677"/>
    </source>
</evidence>
<evidence type="ECO:0000313" key="8">
    <source>
        <dbReference type="EMBL" id="KAK8588432.1"/>
    </source>
</evidence>
<accession>A0ABR2FWD0</accession>
<reference evidence="8 9" key="1">
    <citation type="journal article" date="2024" name="G3 (Bethesda)">
        <title>Genome assembly of Hibiscus sabdariffa L. provides insights into metabolisms of medicinal natural products.</title>
        <authorList>
            <person name="Kim T."/>
        </authorList>
    </citation>
    <scope>NUCLEOTIDE SEQUENCE [LARGE SCALE GENOMIC DNA]</scope>
    <source>
        <strain evidence="8">TK-2024</strain>
        <tissue evidence="8">Old leaves</tissue>
    </source>
</reference>
<keyword evidence="3" id="KW-0723">Serine/threonine-protein kinase</keyword>
<evidence type="ECO:0000256" key="2">
    <source>
        <dbReference type="ARBA" id="ARBA00022475"/>
    </source>
</evidence>
<evidence type="ECO:0000256" key="1">
    <source>
        <dbReference type="ARBA" id="ARBA00004193"/>
    </source>
</evidence>
<dbReference type="Gene3D" id="3.30.200.20">
    <property type="entry name" value="Phosphorylase Kinase, domain 1"/>
    <property type="match status" value="1"/>
</dbReference>
<dbReference type="EMBL" id="JBBPBM010000004">
    <property type="protein sequence ID" value="KAK8588432.1"/>
    <property type="molecule type" value="Genomic_DNA"/>
</dbReference>
<feature type="region of interest" description="Disordered" evidence="6">
    <location>
        <begin position="325"/>
        <end position="355"/>
    </location>
</feature>
<feature type="domain" description="Protein kinase" evidence="7">
    <location>
        <begin position="1"/>
        <end position="321"/>
    </location>
</feature>
<keyword evidence="5" id="KW-0449">Lipoprotein</keyword>
<dbReference type="Gene3D" id="1.10.510.10">
    <property type="entry name" value="Transferase(Phosphotransferase) domain 1"/>
    <property type="match status" value="1"/>
</dbReference>
<evidence type="ECO:0000256" key="4">
    <source>
        <dbReference type="ARBA" id="ARBA00023136"/>
    </source>
</evidence>
<comment type="subcellular location">
    <subcellularLocation>
        <location evidence="1">Cell membrane</location>
        <topology evidence="1">Lipid-anchor</topology>
    </subcellularLocation>
</comment>
<protein>
    <recommendedName>
        <fullName evidence="7">Protein kinase domain-containing protein</fullName>
    </recommendedName>
</protein>
<dbReference type="PANTHER" id="PTHR47985">
    <property type="entry name" value="OS07G0668900 PROTEIN"/>
    <property type="match status" value="1"/>
</dbReference>
<sequence length="355" mass="39041">MGCFSCFTSSEKKAAKRQNNSARNDQTCDNISSPPQQHPPGKVTFFESKTSSEPAKTSAGGNIAAETFTFRQLATATRNFRKECLIGEGGFGRVYRGKLDKTGQYTSFLSSFPLIYVELYELLNELLFPTSDVRPGQKPLDWYARMKIAVDAAKGLEYLHDKANPPVIYRDLKSSNILLDKELNAKLSDFGLAKLGPMGDNTHVSSRVMGTYGYCAPEYQRTGHLTVKSDLYSFGVVLLELITGRRVIDTTRPNKEQNLVTWAQPMFKEPSRFPDLIDPLLGGNFPVKGLQQAVAVAAMCLQEEAEVRPLIRDVVSVLSCLANDPDADANTKSNAAASGLAPKESGGESYDDEER</sequence>
<proteinExistence type="predicted"/>
<organism evidence="8 9">
    <name type="scientific">Hibiscus sabdariffa</name>
    <name type="common">roselle</name>
    <dbReference type="NCBI Taxonomy" id="183260"/>
    <lineage>
        <taxon>Eukaryota</taxon>
        <taxon>Viridiplantae</taxon>
        <taxon>Streptophyta</taxon>
        <taxon>Embryophyta</taxon>
        <taxon>Tracheophyta</taxon>
        <taxon>Spermatophyta</taxon>
        <taxon>Magnoliopsida</taxon>
        <taxon>eudicotyledons</taxon>
        <taxon>Gunneridae</taxon>
        <taxon>Pentapetalae</taxon>
        <taxon>rosids</taxon>
        <taxon>malvids</taxon>
        <taxon>Malvales</taxon>
        <taxon>Malvaceae</taxon>
        <taxon>Malvoideae</taxon>
        <taxon>Hibiscus</taxon>
    </lineage>
</organism>
<dbReference type="PANTHER" id="PTHR47985:SF31">
    <property type="entry name" value="SERINE_THREONINE-PROTEIN KINASE PBL26-RELATED"/>
    <property type="match status" value="1"/>
</dbReference>
<evidence type="ECO:0000256" key="5">
    <source>
        <dbReference type="ARBA" id="ARBA00023288"/>
    </source>
</evidence>
<keyword evidence="9" id="KW-1185">Reference proteome</keyword>
<dbReference type="SMART" id="SM00220">
    <property type="entry name" value="S_TKc"/>
    <property type="match status" value="1"/>
</dbReference>
<feature type="compositionally biased region" description="Polar residues" evidence="6">
    <location>
        <begin position="17"/>
        <end position="35"/>
    </location>
</feature>
<keyword evidence="3" id="KW-0418">Kinase</keyword>
<dbReference type="Pfam" id="PF00069">
    <property type="entry name" value="Pkinase"/>
    <property type="match status" value="1"/>
</dbReference>